<dbReference type="OrthoDB" id="2592092at2759"/>
<name>A0A6A7BZB6_9PEZI</name>
<evidence type="ECO:0000256" key="3">
    <source>
        <dbReference type="ARBA" id="ARBA00022771"/>
    </source>
</evidence>
<dbReference type="EMBL" id="MU005980">
    <property type="protein sequence ID" value="KAF2860544.1"/>
    <property type="molecule type" value="Genomic_DNA"/>
</dbReference>
<evidence type="ECO:0000256" key="2">
    <source>
        <dbReference type="ARBA" id="ARBA00022723"/>
    </source>
</evidence>
<organism evidence="9 10">
    <name type="scientific">Piedraia hortae CBS 480.64</name>
    <dbReference type="NCBI Taxonomy" id="1314780"/>
    <lineage>
        <taxon>Eukaryota</taxon>
        <taxon>Fungi</taxon>
        <taxon>Dikarya</taxon>
        <taxon>Ascomycota</taxon>
        <taxon>Pezizomycotina</taxon>
        <taxon>Dothideomycetes</taxon>
        <taxon>Dothideomycetidae</taxon>
        <taxon>Capnodiales</taxon>
        <taxon>Piedraiaceae</taxon>
        <taxon>Piedraia</taxon>
    </lineage>
</organism>
<reference evidence="9" key="1">
    <citation type="journal article" date="2020" name="Stud. Mycol.">
        <title>101 Dothideomycetes genomes: a test case for predicting lifestyles and emergence of pathogens.</title>
        <authorList>
            <person name="Haridas S."/>
            <person name="Albert R."/>
            <person name="Binder M."/>
            <person name="Bloem J."/>
            <person name="Labutti K."/>
            <person name="Salamov A."/>
            <person name="Andreopoulos B."/>
            <person name="Baker S."/>
            <person name="Barry K."/>
            <person name="Bills G."/>
            <person name="Bluhm B."/>
            <person name="Cannon C."/>
            <person name="Castanera R."/>
            <person name="Culley D."/>
            <person name="Daum C."/>
            <person name="Ezra D."/>
            <person name="Gonzalez J."/>
            <person name="Henrissat B."/>
            <person name="Kuo A."/>
            <person name="Liang C."/>
            <person name="Lipzen A."/>
            <person name="Lutzoni F."/>
            <person name="Magnuson J."/>
            <person name="Mondo S."/>
            <person name="Nolan M."/>
            <person name="Ohm R."/>
            <person name="Pangilinan J."/>
            <person name="Park H.-J."/>
            <person name="Ramirez L."/>
            <person name="Alfaro M."/>
            <person name="Sun H."/>
            <person name="Tritt A."/>
            <person name="Yoshinaga Y."/>
            <person name="Zwiers L.-H."/>
            <person name="Turgeon B."/>
            <person name="Goodwin S."/>
            <person name="Spatafora J."/>
            <person name="Crous P."/>
            <person name="Grigoriev I."/>
        </authorList>
    </citation>
    <scope>NUCLEOTIDE SEQUENCE</scope>
    <source>
        <strain evidence="9">CBS 480.64</strain>
    </source>
</reference>
<gene>
    <name evidence="9" type="ORF">K470DRAFT_216850</name>
</gene>
<dbReference type="PANTHER" id="PTHR15835">
    <property type="entry name" value="NUCLEAR-INTERACTING PARTNER OF ALK"/>
    <property type="match status" value="1"/>
</dbReference>
<dbReference type="Proteomes" id="UP000799421">
    <property type="component" value="Unassembled WGS sequence"/>
</dbReference>
<dbReference type="InterPro" id="IPR012935">
    <property type="entry name" value="NuBaID_N"/>
</dbReference>
<keyword evidence="3" id="KW-0863">Zinc-finger</keyword>
<keyword evidence="2" id="KW-0479">Metal-binding</keyword>
<dbReference type="GO" id="GO:0008270">
    <property type="term" value="F:zinc ion binding"/>
    <property type="evidence" value="ECO:0007669"/>
    <property type="project" value="UniProtKB-KW"/>
</dbReference>
<protein>
    <submittedName>
        <fullName evidence="9">Zf-C3HC-domain-containing protein</fullName>
    </submittedName>
</protein>
<evidence type="ECO:0000259" key="7">
    <source>
        <dbReference type="Pfam" id="PF07967"/>
    </source>
</evidence>
<dbReference type="GO" id="GO:0005634">
    <property type="term" value="C:nucleus"/>
    <property type="evidence" value="ECO:0007669"/>
    <property type="project" value="UniProtKB-SubCell"/>
</dbReference>
<evidence type="ECO:0000313" key="9">
    <source>
        <dbReference type="EMBL" id="KAF2860544.1"/>
    </source>
</evidence>
<keyword evidence="4" id="KW-0862">Zinc</keyword>
<evidence type="ECO:0000256" key="4">
    <source>
        <dbReference type="ARBA" id="ARBA00022833"/>
    </source>
</evidence>
<keyword evidence="5" id="KW-0539">Nucleus</keyword>
<sequence length="382" mass="43365">MPEAIATTKRKFYKALDAINSNTNLRPERATKRLRRSNSAIMDSTITLKTPQFAPWSQPSFLERLKTFSSVSMWHPKPEVIGEVEWAKRGWVCVDVNTVACKGGCEQRVVVKFSSPYEETESEDEEATNALVDRYKELIVYGHTELCLWREAGCKDNIYRLSVIQPSIWQPQLRQRLQSLQSISETIDSVAVKGVSDGLHTLPPDDILVGLPTNILGSDEAQKSSKTAAKLLQVAMHGWHGASDTGNDLLHCNACFQRIGLWMYQRCETEDKNQSDHNIIDLVSMHREHCPWRNPQTQQATDTLAGKNACEILSRVCSTFVREKTRKSGGLYLEGTASEDARESRSISRQDIEEQDRVRDSRLRRIKTLFTTKKRKTNLPKA</sequence>
<evidence type="ECO:0000259" key="8">
    <source>
        <dbReference type="Pfam" id="PF08600"/>
    </source>
</evidence>
<dbReference type="Pfam" id="PF08600">
    <property type="entry name" value="NuBaID_C"/>
    <property type="match status" value="1"/>
</dbReference>
<proteinExistence type="predicted"/>
<dbReference type="AlphaFoldDB" id="A0A6A7BZB6"/>
<evidence type="ECO:0000256" key="6">
    <source>
        <dbReference type="SAM" id="MobiDB-lite"/>
    </source>
</evidence>
<accession>A0A6A7BZB6</accession>
<feature type="region of interest" description="Disordered" evidence="6">
    <location>
        <begin position="339"/>
        <end position="358"/>
    </location>
</feature>
<evidence type="ECO:0000256" key="1">
    <source>
        <dbReference type="ARBA" id="ARBA00004123"/>
    </source>
</evidence>
<feature type="domain" description="C3HC-type" evidence="7">
    <location>
        <begin position="55"/>
        <end position="187"/>
    </location>
</feature>
<keyword evidence="10" id="KW-1185">Reference proteome</keyword>
<feature type="domain" description="NuBaID C-terminal" evidence="8">
    <location>
        <begin position="233"/>
        <end position="305"/>
    </location>
</feature>
<dbReference type="PANTHER" id="PTHR15835:SF6">
    <property type="entry name" value="ZINC FINGER C3HC-TYPE PROTEIN 1"/>
    <property type="match status" value="1"/>
</dbReference>
<dbReference type="InterPro" id="IPR013909">
    <property type="entry name" value="NuBaID_C"/>
</dbReference>
<evidence type="ECO:0000313" key="10">
    <source>
        <dbReference type="Proteomes" id="UP000799421"/>
    </source>
</evidence>
<comment type="subcellular location">
    <subcellularLocation>
        <location evidence="1">Nucleus</location>
    </subcellularLocation>
</comment>
<dbReference type="Pfam" id="PF07967">
    <property type="entry name" value="zf-C3HC"/>
    <property type="match status" value="1"/>
</dbReference>
<evidence type="ECO:0000256" key="5">
    <source>
        <dbReference type="ARBA" id="ARBA00023242"/>
    </source>
</evidence>